<protein>
    <submittedName>
        <fullName evidence="1">Uncharacterized protein</fullName>
    </submittedName>
</protein>
<organism evidence="1">
    <name type="scientific">Arion vulgaris</name>
    <dbReference type="NCBI Taxonomy" id="1028688"/>
    <lineage>
        <taxon>Eukaryota</taxon>
        <taxon>Metazoa</taxon>
        <taxon>Spiralia</taxon>
        <taxon>Lophotrochozoa</taxon>
        <taxon>Mollusca</taxon>
        <taxon>Gastropoda</taxon>
        <taxon>Heterobranchia</taxon>
        <taxon>Euthyneura</taxon>
        <taxon>Panpulmonata</taxon>
        <taxon>Eupulmonata</taxon>
        <taxon>Stylommatophora</taxon>
        <taxon>Helicina</taxon>
        <taxon>Arionoidea</taxon>
        <taxon>Arionidae</taxon>
        <taxon>Arion</taxon>
    </lineage>
</organism>
<sequence length="53" mass="6483">TTEWLNKCSIQSVRKRRKRKEASMQSWKNRPWRRWIQEVSDDLSMVAAEAEYL</sequence>
<gene>
    <name evidence="1" type="primary">ORF14928</name>
</gene>
<proteinExistence type="predicted"/>
<reference evidence="1" key="1">
    <citation type="submission" date="2014-12" db="EMBL/GenBank/DDBJ databases">
        <title>Insight into the proteome of Arion vulgaris.</title>
        <authorList>
            <person name="Aradska J."/>
            <person name="Bulat T."/>
            <person name="Smidak R."/>
            <person name="Sarate P."/>
            <person name="Gangsoo J."/>
            <person name="Sialana F."/>
            <person name="Bilban M."/>
            <person name="Lubec G."/>
        </authorList>
    </citation>
    <scope>NUCLEOTIDE SEQUENCE</scope>
    <source>
        <tissue evidence="1">Skin</tissue>
    </source>
</reference>
<name>A0A0B6Y6L5_9EUPU</name>
<accession>A0A0B6Y6L5</accession>
<dbReference type="EMBL" id="HACG01005087">
    <property type="protein sequence ID" value="CEK51952.1"/>
    <property type="molecule type" value="Transcribed_RNA"/>
</dbReference>
<evidence type="ECO:0000313" key="1">
    <source>
        <dbReference type="EMBL" id="CEK51952.1"/>
    </source>
</evidence>
<dbReference type="AlphaFoldDB" id="A0A0B6Y6L5"/>
<feature type="non-terminal residue" evidence="1">
    <location>
        <position position="1"/>
    </location>
</feature>